<feature type="region of interest" description="Disordered" evidence="5">
    <location>
        <begin position="525"/>
        <end position="560"/>
    </location>
</feature>
<dbReference type="PANTHER" id="PTHR14155:SF627">
    <property type="entry name" value="OS06G0192800 PROTEIN"/>
    <property type="match status" value="1"/>
</dbReference>
<feature type="compositionally biased region" description="Basic and acidic residues" evidence="5">
    <location>
        <begin position="52"/>
        <end position="61"/>
    </location>
</feature>
<evidence type="ECO:0000256" key="1">
    <source>
        <dbReference type="ARBA" id="ARBA00022723"/>
    </source>
</evidence>
<evidence type="ECO:0000256" key="2">
    <source>
        <dbReference type="ARBA" id="ARBA00022771"/>
    </source>
</evidence>
<evidence type="ECO:0000256" key="6">
    <source>
        <dbReference type="SAM" id="Phobius"/>
    </source>
</evidence>
<feature type="compositionally biased region" description="Polar residues" evidence="5">
    <location>
        <begin position="19"/>
        <end position="34"/>
    </location>
</feature>
<dbReference type="SUPFAM" id="SSF57850">
    <property type="entry name" value="RING/U-box"/>
    <property type="match status" value="1"/>
</dbReference>
<keyword evidence="6" id="KW-0812">Transmembrane</keyword>
<keyword evidence="2 4" id="KW-0863">Zinc-finger</keyword>
<feature type="region of interest" description="Disordered" evidence="5">
    <location>
        <begin position="595"/>
        <end position="621"/>
    </location>
</feature>
<dbReference type="EMBL" id="KZ819637">
    <property type="protein sequence ID" value="PWN89070.1"/>
    <property type="molecule type" value="Genomic_DNA"/>
</dbReference>
<dbReference type="InterPro" id="IPR053238">
    <property type="entry name" value="RING-H2_zinc_finger"/>
</dbReference>
<dbReference type="AlphaFoldDB" id="A0A316YHP1"/>
<feature type="compositionally biased region" description="Low complexity" evidence="5">
    <location>
        <begin position="37"/>
        <end position="48"/>
    </location>
</feature>
<keyword evidence="9" id="KW-1185">Reference proteome</keyword>
<feature type="compositionally biased region" description="Basic and acidic residues" evidence="5">
    <location>
        <begin position="1"/>
        <end position="15"/>
    </location>
</feature>
<feature type="region of interest" description="Disordered" evidence="5">
    <location>
        <begin position="1"/>
        <end position="89"/>
    </location>
</feature>
<dbReference type="Pfam" id="PF13639">
    <property type="entry name" value="zf-RING_2"/>
    <property type="match status" value="1"/>
</dbReference>
<protein>
    <recommendedName>
        <fullName evidence="7">RING-type domain-containing protein</fullName>
    </recommendedName>
</protein>
<dbReference type="Gene3D" id="3.30.40.10">
    <property type="entry name" value="Zinc/RING finger domain, C3HC4 (zinc finger)"/>
    <property type="match status" value="1"/>
</dbReference>
<sequence>MDARDEQRSTDDREPVGAQFTSMPSSVATDNAVGNSAAAAAAAPPACAVEGETSRRSEVDQASHPLAVPEAPRPTSGPLDDNEGPSSEPLRSIRLADLTSRHDADDQDAIARAAVAANSAPAGAAGVQQPVQGASRNEAIAVRRHLIRDAWKGFSSLTRGRKWIFIFKLLISLAQVVAGIVVLALPSSLGDSYSVPETCDPEGMFVFLTLHIVRVALCLPIDFYLGLSPHHTPRARRAGAEGQLRREQNRALGSLALDRKLSRLGDLLGFCHVVLFIVGNYVTWTSIECAHRPADSRPLWFTCISMLSISYAIIVEVLLLVFLVIFFLPTFVAIMRALGLGHRIPQRRIHPETGKVTQKLVDEKSKLVYFTPAEKASGSDDGGLHLSNANDSRVELERKVDVQSPTETVPVEALQTKLPSSRRTSVDFQSSSAASRSDSSSRIKDDDSIIGKAAGRKRLGLLLGWTREARGRGTRKPNDDKSANSLAEASTSTPKLKYPLYPLPAHRATCPICLCDFEEVDPSNELAHEQPQRKKLSSPRAAKTEADAQEEAAQEEQEPEPLRLMACGHVMHRSCVDQWLTTISGRCPVCQRPVDDEDEQRRQQEQQQLQQQQPGGTHAEL</sequence>
<feature type="domain" description="RING-type" evidence="7">
    <location>
        <begin position="510"/>
        <end position="591"/>
    </location>
</feature>
<evidence type="ECO:0000256" key="3">
    <source>
        <dbReference type="ARBA" id="ARBA00022833"/>
    </source>
</evidence>
<dbReference type="CDD" id="cd16448">
    <property type="entry name" value="RING-H2"/>
    <property type="match status" value="1"/>
</dbReference>
<dbReference type="SMART" id="SM00184">
    <property type="entry name" value="RING"/>
    <property type="match status" value="1"/>
</dbReference>
<dbReference type="GeneID" id="37043923"/>
<dbReference type="RefSeq" id="XP_025376268.1">
    <property type="nucleotide sequence ID" value="XM_025522007.1"/>
</dbReference>
<feature type="compositionally biased region" description="Basic and acidic residues" evidence="5">
    <location>
        <begin position="470"/>
        <end position="482"/>
    </location>
</feature>
<dbReference type="STRING" id="215250.A0A316YHP1"/>
<feature type="region of interest" description="Disordered" evidence="5">
    <location>
        <begin position="395"/>
        <end position="444"/>
    </location>
</feature>
<keyword evidence="6" id="KW-0472">Membrane</keyword>
<evidence type="ECO:0000313" key="8">
    <source>
        <dbReference type="EMBL" id="PWN89070.1"/>
    </source>
</evidence>
<accession>A0A316YHP1</accession>
<name>A0A316YHP1_9BASI</name>
<feature type="compositionally biased region" description="Acidic residues" evidence="5">
    <location>
        <begin position="547"/>
        <end position="559"/>
    </location>
</feature>
<dbReference type="InParanoid" id="A0A316YHP1"/>
<keyword evidence="3" id="KW-0862">Zinc</keyword>
<feature type="transmembrane region" description="Helical" evidence="6">
    <location>
        <begin position="205"/>
        <end position="227"/>
    </location>
</feature>
<evidence type="ECO:0000313" key="9">
    <source>
        <dbReference type="Proteomes" id="UP000245768"/>
    </source>
</evidence>
<feature type="transmembrane region" description="Helical" evidence="6">
    <location>
        <begin position="267"/>
        <end position="287"/>
    </location>
</feature>
<dbReference type="GO" id="GO:0008270">
    <property type="term" value="F:zinc ion binding"/>
    <property type="evidence" value="ECO:0007669"/>
    <property type="project" value="UniProtKB-KW"/>
</dbReference>
<proteinExistence type="predicted"/>
<gene>
    <name evidence="8" type="ORF">FA10DRAFT_267676</name>
</gene>
<feature type="compositionally biased region" description="Polar residues" evidence="5">
    <location>
        <begin position="483"/>
        <end position="493"/>
    </location>
</feature>
<reference evidence="8 9" key="1">
    <citation type="journal article" date="2018" name="Mol. Biol. Evol.">
        <title>Broad Genomic Sampling Reveals a Smut Pathogenic Ancestry of the Fungal Clade Ustilaginomycotina.</title>
        <authorList>
            <person name="Kijpornyongpan T."/>
            <person name="Mondo S.J."/>
            <person name="Barry K."/>
            <person name="Sandor L."/>
            <person name="Lee J."/>
            <person name="Lipzen A."/>
            <person name="Pangilinan J."/>
            <person name="LaButti K."/>
            <person name="Hainaut M."/>
            <person name="Henrissat B."/>
            <person name="Grigoriev I.V."/>
            <person name="Spatafora J.W."/>
            <person name="Aime M.C."/>
        </authorList>
    </citation>
    <scope>NUCLEOTIDE SEQUENCE [LARGE SCALE GENOMIC DNA]</scope>
    <source>
        <strain evidence="8 9">MCA 4198</strain>
    </source>
</reference>
<feature type="transmembrane region" description="Helical" evidence="6">
    <location>
        <begin position="163"/>
        <end position="185"/>
    </location>
</feature>
<feature type="transmembrane region" description="Helical" evidence="6">
    <location>
        <begin position="299"/>
        <end position="328"/>
    </location>
</feature>
<evidence type="ECO:0000256" key="4">
    <source>
        <dbReference type="PROSITE-ProRule" id="PRU00175"/>
    </source>
</evidence>
<dbReference type="PROSITE" id="PS50089">
    <property type="entry name" value="ZF_RING_2"/>
    <property type="match status" value="1"/>
</dbReference>
<dbReference type="Proteomes" id="UP000245768">
    <property type="component" value="Unassembled WGS sequence"/>
</dbReference>
<evidence type="ECO:0000256" key="5">
    <source>
        <dbReference type="SAM" id="MobiDB-lite"/>
    </source>
</evidence>
<dbReference type="InterPro" id="IPR013083">
    <property type="entry name" value="Znf_RING/FYVE/PHD"/>
</dbReference>
<keyword evidence="6" id="KW-1133">Transmembrane helix</keyword>
<evidence type="ECO:0000259" key="7">
    <source>
        <dbReference type="PROSITE" id="PS50089"/>
    </source>
</evidence>
<dbReference type="OrthoDB" id="8062037at2759"/>
<keyword evidence="1" id="KW-0479">Metal-binding</keyword>
<organism evidence="8 9">
    <name type="scientific">Acaromyces ingoldii</name>
    <dbReference type="NCBI Taxonomy" id="215250"/>
    <lineage>
        <taxon>Eukaryota</taxon>
        <taxon>Fungi</taxon>
        <taxon>Dikarya</taxon>
        <taxon>Basidiomycota</taxon>
        <taxon>Ustilaginomycotina</taxon>
        <taxon>Exobasidiomycetes</taxon>
        <taxon>Exobasidiales</taxon>
        <taxon>Cryptobasidiaceae</taxon>
        <taxon>Acaromyces</taxon>
    </lineage>
</organism>
<dbReference type="PANTHER" id="PTHR14155">
    <property type="entry name" value="RING FINGER DOMAIN-CONTAINING"/>
    <property type="match status" value="1"/>
</dbReference>
<feature type="compositionally biased region" description="Polar residues" evidence="5">
    <location>
        <begin position="417"/>
        <end position="429"/>
    </location>
</feature>
<dbReference type="InterPro" id="IPR001841">
    <property type="entry name" value="Znf_RING"/>
</dbReference>
<feature type="region of interest" description="Disordered" evidence="5">
    <location>
        <begin position="470"/>
        <end position="497"/>
    </location>
</feature>